<dbReference type="AlphaFoldDB" id="A0A517M9V2"/>
<proteinExistence type="predicted"/>
<name>A0A517M9V2_9BACT</name>
<dbReference type="EMBL" id="CP036262">
    <property type="protein sequence ID" value="QDS91644.1"/>
    <property type="molecule type" value="Genomic_DNA"/>
</dbReference>
<evidence type="ECO:0000313" key="2">
    <source>
        <dbReference type="Proteomes" id="UP000320672"/>
    </source>
</evidence>
<reference evidence="1 2" key="1">
    <citation type="submission" date="2019-02" db="EMBL/GenBank/DDBJ databases">
        <title>Deep-cultivation of Planctomycetes and their phenomic and genomic characterization uncovers novel biology.</title>
        <authorList>
            <person name="Wiegand S."/>
            <person name="Jogler M."/>
            <person name="Boedeker C."/>
            <person name="Pinto D."/>
            <person name="Vollmers J."/>
            <person name="Rivas-Marin E."/>
            <person name="Kohn T."/>
            <person name="Peeters S.H."/>
            <person name="Heuer A."/>
            <person name="Rast P."/>
            <person name="Oberbeckmann S."/>
            <person name="Bunk B."/>
            <person name="Jeske O."/>
            <person name="Meyerdierks A."/>
            <person name="Storesund J.E."/>
            <person name="Kallscheuer N."/>
            <person name="Luecker S."/>
            <person name="Lage O.M."/>
            <person name="Pohl T."/>
            <person name="Merkel B.J."/>
            <person name="Hornburger P."/>
            <person name="Mueller R.-W."/>
            <person name="Bruemmer F."/>
            <person name="Labrenz M."/>
            <person name="Spormann A.M."/>
            <person name="Op den Camp H."/>
            <person name="Overmann J."/>
            <person name="Amann R."/>
            <person name="Jetten M.S.M."/>
            <person name="Mascher T."/>
            <person name="Medema M.H."/>
            <person name="Devos D.P."/>
            <person name="Kaster A.-K."/>
            <person name="Ovreas L."/>
            <person name="Rohde M."/>
            <person name="Galperin M.Y."/>
            <person name="Jogler C."/>
        </authorList>
    </citation>
    <scope>NUCLEOTIDE SEQUENCE [LARGE SCALE GENOMIC DNA]</scope>
    <source>
        <strain evidence="1 2">FF011L</strain>
    </source>
</reference>
<gene>
    <name evidence="1" type="ORF">FF011L_03750</name>
</gene>
<keyword evidence="2" id="KW-1185">Reference proteome</keyword>
<dbReference type="Proteomes" id="UP000320672">
    <property type="component" value="Chromosome"/>
</dbReference>
<protein>
    <submittedName>
        <fullName evidence="1">Uncharacterized protein</fullName>
    </submittedName>
</protein>
<organism evidence="1 2">
    <name type="scientific">Roseimaritima multifibrata</name>
    <dbReference type="NCBI Taxonomy" id="1930274"/>
    <lineage>
        <taxon>Bacteria</taxon>
        <taxon>Pseudomonadati</taxon>
        <taxon>Planctomycetota</taxon>
        <taxon>Planctomycetia</taxon>
        <taxon>Pirellulales</taxon>
        <taxon>Pirellulaceae</taxon>
        <taxon>Roseimaritima</taxon>
    </lineage>
</organism>
<dbReference type="KEGG" id="rml:FF011L_03750"/>
<evidence type="ECO:0000313" key="1">
    <source>
        <dbReference type="EMBL" id="QDS91644.1"/>
    </source>
</evidence>
<accession>A0A517M9V2</accession>
<sequence length="58" mass="6176">MECGAGGRLPVSFLSGTAQAVRQLPWISPRICRSARADPLGKSPLGVWRWGKVVGVIS</sequence>